<feature type="domain" description="AbiEi antitoxin N-terminal" evidence="1">
    <location>
        <begin position="18"/>
        <end position="56"/>
    </location>
</feature>
<evidence type="ECO:0000313" key="3">
    <source>
        <dbReference type="Proteomes" id="UP000074072"/>
    </source>
</evidence>
<dbReference type="EMBL" id="LDTE01000033">
    <property type="protein sequence ID" value="KTW00853.1"/>
    <property type="molecule type" value="Genomic_DNA"/>
</dbReference>
<name>A0A147IYI4_9SPHN</name>
<sequence length="208" mass="23186">MAAISATSQRARAVACLRTGDIVRLRDLLAQGISAETMARLVRDGLAVRPARGVYQAADAPLDARHMLAEAAALAPKAVICLASALQFYELTLQRPSSVWMAIDRTGWKPKTDYPPMRFVRFSEPLLNEGVERHRIEGVQVAVFDPAKSVVDCFRYRNKVGLDLALEGLREGFQRRRFTVDQLSRYATHARVWTIMRPYVEATIADGA</sequence>
<evidence type="ECO:0000259" key="1">
    <source>
        <dbReference type="Pfam" id="PF13338"/>
    </source>
</evidence>
<dbReference type="Proteomes" id="UP000074072">
    <property type="component" value="Unassembled WGS sequence"/>
</dbReference>
<proteinExistence type="predicted"/>
<organism evidence="2 3">
    <name type="scientific">Sphingomonas sanguinis</name>
    <dbReference type="NCBI Taxonomy" id="33051"/>
    <lineage>
        <taxon>Bacteria</taxon>
        <taxon>Pseudomonadati</taxon>
        <taxon>Pseudomonadota</taxon>
        <taxon>Alphaproteobacteria</taxon>
        <taxon>Sphingomonadales</taxon>
        <taxon>Sphingomonadaceae</taxon>
        <taxon>Sphingomonas</taxon>
    </lineage>
</organism>
<dbReference type="PATRIC" id="fig|33051.4.peg.2014"/>
<gene>
    <name evidence="2" type="ORF">SB4_06705</name>
</gene>
<dbReference type="RefSeq" id="WP_058751938.1">
    <property type="nucleotide sequence ID" value="NZ_LDTE01000033.1"/>
</dbReference>
<protein>
    <submittedName>
        <fullName evidence="2">Transcriptional regulator</fullName>
    </submittedName>
</protein>
<accession>A0A147IYI4</accession>
<dbReference type="AlphaFoldDB" id="A0A147IYI4"/>
<comment type="caution">
    <text evidence="2">The sequence shown here is derived from an EMBL/GenBank/DDBJ whole genome shotgun (WGS) entry which is preliminary data.</text>
</comment>
<reference evidence="2 3" key="1">
    <citation type="journal article" date="2016" name="Front. Microbiol.">
        <title>Genomic Resource of Rice Seed Associated Bacteria.</title>
        <authorList>
            <person name="Midha S."/>
            <person name="Bansal K."/>
            <person name="Sharma S."/>
            <person name="Kumar N."/>
            <person name="Patil P.P."/>
            <person name="Chaudhry V."/>
            <person name="Patil P.B."/>
        </authorList>
    </citation>
    <scope>NUCLEOTIDE SEQUENCE [LARGE SCALE GENOMIC DNA]</scope>
    <source>
        <strain evidence="2 3">SB4</strain>
    </source>
</reference>
<dbReference type="Pfam" id="PF13338">
    <property type="entry name" value="AbiEi_4"/>
    <property type="match status" value="1"/>
</dbReference>
<dbReference type="OrthoDB" id="9789781at2"/>
<dbReference type="InterPro" id="IPR025159">
    <property type="entry name" value="AbiEi_N"/>
</dbReference>
<evidence type="ECO:0000313" key="2">
    <source>
        <dbReference type="EMBL" id="KTW00853.1"/>
    </source>
</evidence>